<proteinExistence type="predicted"/>
<reference evidence="3" key="1">
    <citation type="journal article" date="2022" name="bioRxiv">
        <title>Sequencing and chromosome-scale assembly of the giantPleurodeles waltlgenome.</title>
        <authorList>
            <person name="Brown T."/>
            <person name="Elewa A."/>
            <person name="Iarovenko S."/>
            <person name="Subramanian E."/>
            <person name="Araus A.J."/>
            <person name="Petzold A."/>
            <person name="Susuki M."/>
            <person name="Suzuki K.-i.T."/>
            <person name="Hayashi T."/>
            <person name="Toyoda A."/>
            <person name="Oliveira C."/>
            <person name="Osipova E."/>
            <person name="Leigh N.D."/>
            <person name="Simon A."/>
            <person name="Yun M.H."/>
        </authorList>
    </citation>
    <scope>NUCLEOTIDE SEQUENCE</scope>
    <source>
        <strain evidence="3">20211129_DDA</strain>
        <tissue evidence="3">Liver</tissue>
    </source>
</reference>
<feature type="region of interest" description="Disordered" evidence="1">
    <location>
        <begin position="1195"/>
        <end position="1245"/>
    </location>
</feature>
<feature type="compositionally biased region" description="Low complexity" evidence="1">
    <location>
        <begin position="393"/>
        <end position="427"/>
    </location>
</feature>
<dbReference type="GO" id="GO:0005634">
    <property type="term" value="C:nucleus"/>
    <property type="evidence" value="ECO:0007669"/>
    <property type="project" value="TreeGrafter"/>
</dbReference>
<feature type="region of interest" description="Disordered" evidence="1">
    <location>
        <begin position="982"/>
        <end position="1002"/>
    </location>
</feature>
<name>A0AAV7S5H7_PLEWA</name>
<evidence type="ECO:0000313" key="4">
    <source>
        <dbReference type="Proteomes" id="UP001066276"/>
    </source>
</evidence>
<dbReference type="SMART" id="SM00391">
    <property type="entry name" value="MBD"/>
    <property type="match status" value="1"/>
</dbReference>
<dbReference type="Proteomes" id="UP001066276">
    <property type="component" value="Chromosome 4_2"/>
</dbReference>
<accession>A0AAV7S5H7</accession>
<feature type="region of interest" description="Disordered" evidence="1">
    <location>
        <begin position="353"/>
        <end position="427"/>
    </location>
</feature>
<feature type="region of interest" description="Disordered" evidence="1">
    <location>
        <begin position="700"/>
        <end position="733"/>
    </location>
</feature>
<comment type="caution">
    <text evidence="3">The sequence shown here is derived from an EMBL/GenBank/DDBJ whole genome shotgun (WGS) entry which is preliminary data.</text>
</comment>
<evidence type="ECO:0000259" key="2">
    <source>
        <dbReference type="PROSITE" id="PS50982"/>
    </source>
</evidence>
<feature type="compositionally biased region" description="Low complexity" evidence="1">
    <location>
        <begin position="1212"/>
        <end position="1226"/>
    </location>
</feature>
<dbReference type="PANTHER" id="PTHR16112">
    <property type="entry name" value="METHYL-CPG BINDING PROTEIN, DROSOPHILA"/>
    <property type="match status" value="1"/>
</dbReference>
<feature type="region of interest" description="Disordered" evidence="1">
    <location>
        <begin position="1440"/>
        <end position="1463"/>
    </location>
</feature>
<keyword evidence="4" id="KW-1185">Reference proteome</keyword>
<dbReference type="GO" id="GO:0010369">
    <property type="term" value="C:chromocenter"/>
    <property type="evidence" value="ECO:0007669"/>
    <property type="project" value="TreeGrafter"/>
</dbReference>
<dbReference type="GO" id="GO:0003677">
    <property type="term" value="F:DNA binding"/>
    <property type="evidence" value="ECO:0007669"/>
    <property type="project" value="InterPro"/>
</dbReference>
<dbReference type="PANTHER" id="PTHR16112:SF17">
    <property type="entry name" value="METHYL-CPG-BINDING DOMAIN PROTEIN 6"/>
    <property type="match status" value="1"/>
</dbReference>
<dbReference type="InterPro" id="IPR001739">
    <property type="entry name" value="Methyl_CpG_DNA-bd"/>
</dbReference>
<evidence type="ECO:0000256" key="1">
    <source>
        <dbReference type="SAM" id="MobiDB-lite"/>
    </source>
</evidence>
<feature type="region of interest" description="Disordered" evidence="1">
    <location>
        <begin position="585"/>
        <end position="650"/>
    </location>
</feature>
<evidence type="ECO:0000313" key="3">
    <source>
        <dbReference type="EMBL" id="KAJ1160266.1"/>
    </source>
</evidence>
<sequence length="1566" mass="167003">MNGATESGGGDTEAGCQAIQVPVGWHRREVQNTVVYISPSGTTLTSPEQIRNYLLADGTCKCGLECPLNIHKVFNFDPTVAVKQRGADDLRAEEDMTKLCNHRRKIVAMATLYKSMEDSPLTLQNQATGCASSQLYHAPGVMNRLQHSTSYTKPSSLDNDMFARLMMEKANTLSRPQCVEHVTEQKQDPYPSCSGERYESFRHGQQPAYPRHHGGSFREAYQPRNPPSVPLNRNYDLFPRSDSNFPSEYYSNTFPHHRSFNQSSEMQPSYSFPNQDVWDPSPKSVSISSCNYGQGHVFSTNYAKPLEEQSHDSQNTMMCPEKDPLGILNSISNKTPMQRYPCVNAPSPLHAQVPVSNLNTPPESTSVSSCRSSPLVRAGHDSQKGSSLSRTNTLGSPSTTLSSISSPGGSIEPSPQRSRHSSASSEHGSFLLGAHYSSCSSSNTGRTVPRSPMPPGSPKLSVPQSPKAILEGLLHQGKVDPGSLISVSNALIHQSNNLPSVSSGAMHEKKNQPGFLGLPLGHLLNQQNTASFPASSLLSAAAKAQLASQKKVDGGGTQSDGQSTLQNRLANSNMLLSMMNTQGGVAMGDRLSAPPKDHTKRRRQRRSPTVLRIIKESHLNHAGLEEASPKRIQNKTGQRSQVQLPAAKNTPRVSNIAAVTGVPRPPDVSPIKSEEELAKVKGNHLMATNQPLSSLLTLLSSQSGGNTNSHTANVSFTQPHSNGSVGASPTHLNSSSVPNLPFLPMPLGSMVEGTASQSTNSNPWPVFQDFNTQLLNLFGQLSSASSEQTSGSPSQLKFQLPSSLSNSSIVGGNTQGSATGASTHVAAGMKTASISSPGVSAASENTGGLPCQLPPGEVFPFLNQDEVLPSANTSSFPNLLTQSFLASLPLSLALSQRQHLLNQSLLNLLSTSLVGQNDVALGLQSNATSPAPQANLGELEAQALQSLLMASLLHNPSQPSLVPPLDFLQQQSQLLSALMSMPPLQDPLTSSPPDGVDRGEAPMTGTVDDAFPGFPAADVLHSLLFPALSLPPAVLALNSALLAASLGSSDSGICQTQVSSLGSTSTTNTPTSSTASSTEGKAASCPAETSAPFPQNAAAPGRFNPLIPPLINPLLSASLLGDLSALNTNNSNSTLGSLQALLGTNPLLQNQQPLLPALQSPLGLQLFQGQSLLLGHLHSSNPLTYLLQNLQLNSSPGLEKQGHPSQQTEGTSASSSPSPSVSQISSEQNLSEKNNPPTPVFSPFCTDASRKLQDLMSCLSHPSPSPAGNASSALDYSPASKPLDYSLPSHGSLNYGIDRTMGPVQLCDRGCPNTEGPLEPENQSSEVVRPPSKKSRRSTEVGDMTEEINGEMPDHTSPIEDREPTPIIRSSENELHPQNALKHPNQGGHTRTEHARDWDSSKHFNGQVVGQYDRVKMCSRVENLSETLPSAFWRCNRDVSFQSSSGGSPDSKGGTAEGILDPFHPAESKMDLTAGVPSLSFLMDKTESNSNQREAEATEVHTEKLKPSRRGRRRNTNIPRMSTRLDGPPSKWGNADPGSVSNTDRRSNTRQQGPGRPAKSCRRRII</sequence>
<feature type="compositionally biased region" description="Basic and acidic residues" evidence="1">
    <location>
        <begin position="1352"/>
        <end position="1364"/>
    </location>
</feature>
<gene>
    <name evidence="3" type="ORF">NDU88_000768</name>
</gene>
<feature type="compositionally biased region" description="Low complexity" evidence="1">
    <location>
        <begin position="1059"/>
        <end position="1078"/>
    </location>
</feature>
<organism evidence="3 4">
    <name type="scientific">Pleurodeles waltl</name>
    <name type="common">Iberian ribbed newt</name>
    <dbReference type="NCBI Taxonomy" id="8319"/>
    <lineage>
        <taxon>Eukaryota</taxon>
        <taxon>Metazoa</taxon>
        <taxon>Chordata</taxon>
        <taxon>Craniata</taxon>
        <taxon>Vertebrata</taxon>
        <taxon>Euteleostomi</taxon>
        <taxon>Amphibia</taxon>
        <taxon>Batrachia</taxon>
        <taxon>Caudata</taxon>
        <taxon>Salamandroidea</taxon>
        <taxon>Salamandridae</taxon>
        <taxon>Pleurodelinae</taxon>
        <taxon>Pleurodeles</taxon>
    </lineage>
</organism>
<dbReference type="PROSITE" id="PS50982">
    <property type="entry name" value="MBD"/>
    <property type="match status" value="1"/>
</dbReference>
<feature type="compositionally biased region" description="Low complexity" evidence="1">
    <location>
        <begin position="1440"/>
        <end position="1454"/>
    </location>
</feature>
<feature type="domain" description="MBD" evidence="2">
    <location>
        <begin position="11"/>
        <end position="81"/>
    </location>
</feature>
<dbReference type="SUPFAM" id="SSF54171">
    <property type="entry name" value="DNA-binding domain"/>
    <property type="match status" value="1"/>
</dbReference>
<dbReference type="EMBL" id="JANPWB010000008">
    <property type="protein sequence ID" value="KAJ1160266.1"/>
    <property type="molecule type" value="Genomic_DNA"/>
</dbReference>
<feature type="region of interest" description="Disordered" evidence="1">
    <location>
        <begin position="1309"/>
        <end position="1397"/>
    </location>
</feature>
<protein>
    <recommendedName>
        <fullName evidence="2">MBD domain-containing protein</fullName>
    </recommendedName>
</protein>
<feature type="compositionally biased region" description="Basic and acidic residues" evidence="1">
    <location>
        <begin position="1493"/>
        <end position="1506"/>
    </location>
</feature>
<feature type="compositionally biased region" description="Polar residues" evidence="1">
    <location>
        <begin position="704"/>
        <end position="733"/>
    </location>
</feature>
<feature type="compositionally biased region" description="Polar residues" evidence="1">
    <location>
        <begin position="634"/>
        <end position="643"/>
    </location>
</feature>
<feature type="compositionally biased region" description="Polar residues" evidence="1">
    <location>
        <begin position="354"/>
        <end position="372"/>
    </location>
</feature>
<dbReference type="InterPro" id="IPR016177">
    <property type="entry name" value="DNA-bd_dom_sf"/>
</dbReference>
<dbReference type="GO" id="GO:0003682">
    <property type="term" value="F:chromatin binding"/>
    <property type="evidence" value="ECO:0007669"/>
    <property type="project" value="TreeGrafter"/>
</dbReference>
<feature type="region of interest" description="Disordered" evidence="1">
    <location>
        <begin position="1486"/>
        <end position="1566"/>
    </location>
</feature>
<feature type="region of interest" description="Disordered" evidence="1">
    <location>
        <begin position="441"/>
        <end position="464"/>
    </location>
</feature>
<feature type="compositionally biased region" description="Basic and acidic residues" evidence="1">
    <location>
        <begin position="613"/>
        <end position="629"/>
    </location>
</feature>
<feature type="region of interest" description="Disordered" evidence="1">
    <location>
        <begin position="1057"/>
        <end position="1093"/>
    </location>
</feature>